<reference evidence="2" key="1">
    <citation type="submission" date="2020-05" db="EMBL/GenBank/DDBJ databases">
        <title>Phylogenomic resolution of chytrid fungi.</title>
        <authorList>
            <person name="Stajich J.E."/>
            <person name="Amses K."/>
            <person name="Simmons R."/>
            <person name="Seto K."/>
            <person name="Myers J."/>
            <person name="Bonds A."/>
            <person name="Quandt C.A."/>
            <person name="Barry K."/>
            <person name="Liu P."/>
            <person name="Grigoriev I."/>
            <person name="Longcore J.E."/>
            <person name="James T.Y."/>
        </authorList>
    </citation>
    <scope>NUCLEOTIDE SEQUENCE</scope>
    <source>
        <strain evidence="2">JEL0513</strain>
    </source>
</reference>
<sequence length="121" mass="13319">MNDLADKHDVEDLIKRGEILFEVFKVQYNKKIAENDQDEHKSNGISVIASGKNPADLRKVEESLGLLTVTNQDEKSLSRASSQTVLSKSGRDDDSVSNVGNNGGSGVVRVEDLFRLIVLFD</sequence>
<feature type="compositionally biased region" description="Polar residues" evidence="1">
    <location>
        <begin position="78"/>
        <end position="87"/>
    </location>
</feature>
<accession>A0AAD5SPL9</accession>
<protein>
    <submittedName>
        <fullName evidence="2">Uncharacterized protein</fullName>
    </submittedName>
</protein>
<dbReference type="Proteomes" id="UP001211907">
    <property type="component" value="Unassembled WGS sequence"/>
</dbReference>
<gene>
    <name evidence="2" type="ORF">HK100_007119</name>
</gene>
<comment type="caution">
    <text evidence="2">The sequence shown here is derived from an EMBL/GenBank/DDBJ whole genome shotgun (WGS) entry which is preliminary data.</text>
</comment>
<dbReference type="AlphaFoldDB" id="A0AAD5SPL9"/>
<feature type="region of interest" description="Disordered" evidence="1">
    <location>
        <begin position="75"/>
        <end position="105"/>
    </location>
</feature>
<evidence type="ECO:0000313" key="3">
    <source>
        <dbReference type="Proteomes" id="UP001211907"/>
    </source>
</evidence>
<organism evidence="2 3">
    <name type="scientific">Physocladia obscura</name>
    <dbReference type="NCBI Taxonomy" id="109957"/>
    <lineage>
        <taxon>Eukaryota</taxon>
        <taxon>Fungi</taxon>
        <taxon>Fungi incertae sedis</taxon>
        <taxon>Chytridiomycota</taxon>
        <taxon>Chytridiomycota incertae sedis</taxon>
        <taxon>Chytridiomycetes</taxon>
        <taxon>Chytridiales</taxon>
        <taxon>Chytriomycetaceae</taxon>
        <taxon>Physocladia</taxon>
    </lineage>
</organism>
<evidence type="ECO:0000256" key="1">
    <source>
        <dbReference type="SAM" id="MobiDB-lite"/>
    </source>
</evidence>
<dbReference type="EMBL" id="JADGJH010003339">
    <property type="protein sequence ID" value="KAJ3091689.1"/>
    <property type="molecule type" value="Genomic_DNA"/>
</dbReference>
<keyword evidence="3" id="KW-1185">Reference proteome</keyword>
<evidence type="ECO:0000313" key="2">
    <source>
        <dbReference type="EMBL" id="KAJ3091689.1"/>
    </source>
</evidence>
<proteinExistence type="predicted"/>
<name>A0AAD5SPL9_9FUNG</name>